<organism evidence="1 2">
    <name type="scientific">Romanomermis culicivorax</name>
    <name type="common">Nematode worm</name>
    <dbReference type="NCBI Taxonomy" id="13658"/>
    <lineage>
        <taxon>Eukaryota</taxon>
        <taxon>Metazoa</taxon>
        <taxon>Ecdysozoa</taxon>
        <taxon>Nematoda</taxon>
        <taxon>Enoplea</taxon>
        <taxon>Dorylaimia</taxon>
        <taxon>Mermithida</taxon>
        <taxon>Mermithoidea</taxon>
        <taxon>Mermithidae</taxon>
        <taxon>Romanomermis</taxon>
    </lineage>
</organism>
<sequence length="114" mass="13605">MQAKLQQRQQQMQESIELLAQEEKKVRAKLPSPMKVEEDVDVDKLCIDKGKMNIPESEILDKYEREWLEGKENFAYGKKKERDKIWHRVRRKGGENFMEVLKCQKLDPKNDEKA</sequence>
<name>A0A915L932_ROMCU</name>
<keyword evidence="1" id="KW-1185">Reference proteome</keyword>
<dbReference type="AlphaFoldDB" id="A0A915L932"/>
<accession>A0A915L932</accession>
<evidence type="ECO:0000313" key="1">
    <source>
        <dbReference type="Proteomes" id="UP000887565"/>
    </source>
</evidence>
<evidence type="ECO:0000313" key="2">
    <source>
        <dbReference type="WBParaSite" id="nRc.2.0.1.t47635-RA"/>
    </source>
</evidence>
<dbReference type="Proteomes" id="UP000887565">
    <property type="component" value="Unplaced"/>
</dbReference>
<reference evidence="2" key="1">
    <citation type="submission" date="2022-11" db="UniProtKB">
        <authorList>
            <consortium name="WormBaseParasite"/>
        </authorList>
    </citation>
    <scope>IDENTIFICATION</scope>
</reference>
<dbReference type="WBParaSite" id="nRc.2.0.1.t47635-RA">
    <property type="protein sequence ID" value="nRc.2.0.1.t47635-RA"/>
    <property type="gene ID" value="nRc.2.0.1.g47635"/>
</dbReference>
<proteinExistence type="predicted"/>
<protein>
    <submittedName>
        <fullName evidence="2">Uncharacterized protein</fullName>
    </submittedName>
</protein>